<dbReference type="Proteomes" id="UP000237105">
    <property type="component" value="Unassembled WGS sequence"/>
</dbReference>
<evidence type="ECO:0000256" key="6">
    <source>
        <dbReference type="SAM" id="Phobius"/>
    </source>
</evidence>
<proteinExistence type="inferred from homology"/>
<keyword evidence="3 6" id="KW-0812">Transmembrane</keyword>
<evidence type="ECO:0000256" key="2">
    <source>
        <dbReference type="ARBA" id="ARBA00005982"/>
    </source>
</evidence>
<organism evidence="7 8">
    <name type="scientific">Parasponia andersonii</name>
    <name type="common">Sponia andersonii</name>
    <dbReference type="NCBI Taxonomy" id="3476"/>
    <lineage>
        <taxon>Eukaryota</taxon>
        <taxon>Viridiplantae</taxon>
        <taxon>Streptophyta</taxon>
        <taxon>Embryophyta</taxon>
        <taxon>Tracheophyta</taxon>
        <taxon>Spermatophyta</taxon>
        <taxon>Magnoliopsida</taxon>
        <taxon>eudicotyledons</taxon>
        <taxon>Gunneridae</taxon>
        <taxon>Pentapetalae</taxon>
        <taxon>rosids</taxon>
        <taxon>fabids</taxon>
        <taxon>Rosales</taxon>
        <taxon>Cannabaceae</taxon>
        <taxon>Parasponia</taxon>
    </lineage>
</organism>
<comment type="caution">
    <text evidence="7">The sequence shown here is derived from an EMBL/GenBank/DDBJ whole genome shotgun (WGS) entry which is preliminary data.</text>
</comment>
<dbReference type="Pfam" id="PF00854">
    <property type="entry name" value="PTR2"/>
    <property type="match status" value="1"/>
</dbReference>
<dbReference type="Gene3D" id="1.20.1250.20">
    <property type="entry name" value="MFS general substrate transporter like domains"/>
    <property type="match status" value="1"/>
</dbReference>
<evidence type="ECO:0000256" key="5">
    <source>
        <dbReference type="ARBA" id="ARBA00023136"/>
    </source>
</evidence>
<dbReference type="InterPro" id="IPR036259">
    <property type="entry name" value="MFS_trans_sf"/>
</dbReference>
<comment type="subcellular location">
    <subcellularLocation>
        <location evidence="1">Membrane</location>
        <topology evidence="1">Multi-pass membrane protein</topology>
    </subcellularLocation>
</comment>
<name>A0A2P5BE47_PARAD</name>
<protein>
    <submittedName>
        <fullName evidence="7">Proton-dependent oligopeptide transporter family</fullName>
    </submittedName>
</protein>
<dbReference type="GO" id="GO:0016020">
    <property type="term" value="C:membrane"/>
    <property type="evidence" value="ECO:0007669"/>
    <property type="project" value="UniProtKB-SubCell"/>
</dbReference>
<dbReference type="EMBL" id="JXTB01000301">
    <property type="protein sequence ID" value="PON47026.1"/>
    <property type="molecule type" value="Genomic_DNA"/>
</dbReference>
<evidence type="ECO:0000313" key="8">
    <source>
        <dbReference type="Proteomes" id="UP000237105"/>
    </source>
</evidence>
<evidence type="ECO:0000256" key="1">
    <source>
        <dbReference type="ARBA" id="ARBA00004141"/>
    </source>
</evidence>
<keyword evidence="8" id="KW-1185">Reference proteome</keyword>
<feature type="transmembrane region" description="Helical" evidence="6">
    <location>
        <begin position="59"/>
        <end position="82"/>
    </location>
</feature>
<comment type="similarity">
    <text evidence="2">Belongs to the major facilitator superfamily. Proton-dependent oligopeptide transporter (POT/PTR) (TC 2.A.17) family.</text>
</comment>
<dbReference type="OrthoDB" id="8904098at2759"/>
<keyword evidence="5 6" id="KW-0472">Membrane</keyword>
<dbReference type="InterPro" id="IPR000109">
    <property type="entry name" value="POT_fam"/>
</dbReference>
<feature type="transmembrane region" description="Helical" evidence="6">
    <location>
        <begin position="27"/>
        <end position="47"/>
    </location>
</feature>
<sequence length="97" mass="11215">MHALRLLEPISLMVKVQRECKAKSSFFNWWYFGVCAGASVLSIFVVSYKQDNLSWALGFRIPCMAMVLALVIFLLGTTTYMYSITQNDRYRSLCEDR</sequence>
<accession>A0A2P5BE47</accession>
<gene>
    <name evidence="7" type="ORF">PanWU01x14_247710</name>
</gene>
<reference evidence="8" key="1">
    <citation type="submission" date="2016-06" db="EMBL/GenBank/DDBJ databases">
        <title>Parallel loss of symbiosis genes in relatives of nitrogen-fixing non-legume Parasponia.</title>
        <authorList>
            <person name="Van Velzen R."/>
            <person name="Holmer R."/>
            <person name="Bu F."/>
            <person name="Rutten L."/>
            <person name="Van Zeijl A."/>
            <person name="Liu W."/>
            <person name="Santuari L."/>
            <person name="Cao Q."/>
            <person name="Sharma T."/>
            <person name="Shen D."/>
            <person name="Roswanjaya Y."/>
            <person name="Wardhani T."/>
            <person name="Kalhor M.S."/>
            <person name="Jansen J."/>
            <person name="Van den Hoogen J."/>
            <person name="Gungor B."/>
            <person name="Hartog M."/>
            <person name="Hontelez J."/>
            <person name="Verver J."/>
            <person name="Yang W.-C."/>
            <person name="Schijlen E."/>
            <person name="Repin R."/>
            <person name="Schilthuizen M."/>
            <person name="Schranz E."/>
            <person name="Heidstra R."/>
            <person name="Miyata K."/>
            <person name="Fedorova E."/>
            <person name="Kohlen W."/>
            <person name="Bisseling T."/>
            <person name="Smit S."/>
            <person name="Geurts R."/>
        </authorList>
    </citation>
    <scope>NUCLEOTIDE SEQUENCE [LARGE SCALE GENOMIC DNA]</scope>
    <source>
        <strain evidence="8">cv. WU1-14</strain>
    </source>
</reference>
<keyword evidence="4 6" id="KW-1133">Transmembrane helix</keyword>
<dbReference type="AlphaFoldDB" id="A0A2P5BE47"/>
<dbReference type="GO" id="GO:0022857">
    <property type="term" value="F:transmembrane transporter activity"/>
    <property type="evidence" value="ECO:0007669"/>
    <property type="project" value="InterPro"/>
</dbReference>
<evidence type="ECO:0000256" key="3">
    <source>
        <dbReference type="ARBA" id="ARBA00022692"/>
    </source>
</evidence>
<evidence type="ECO:0000256" key="4">
    <source>
        <dbReference type="ARBA" id="ARBA00022989"/>
    </source>
</evidence>
<evidence type="ECO:0000313" key="7">
    <source>
        <dbReference type="EMBL" id="PON47026.1"/>
    </source>
</evidence>
<dbReference type="PANTHER" id="PTHR11654">
    <property type="entry name" value="OLIGOPEPTIDE TRANSPORTER-RELATED"/>
    <property type="match status" value="1"/>
</dbReference>